<accession>A0ABT1DRS3</accession>
<keyword evidence="2" id="KW-1185">Reference proteome</keyword>
<dbReference type="EMBL" id="JAMYJR010000023">
    <property type="protein sequence ID" value="MCO8273208.1"/>
    <property type="molecule type" value="Genomic_DNA"/>
</dbReference>
<organism evidence="1 2">
    <name type="scientific">Paractinoplanes aksuensis</name>
    <dbReference type="NCBI Taxonomy" id="2939490"/>
    <lineage>
        <taxon>Bacteria</taxon>
        <taxon>Bacillati</taxon>
        <taxon>Actinomycetota</taxon>
        <taxon>Actinomycetes</taxon>
        <taxon>Micromonosporales</taxon>
        <taxon>Micromonosporaceae</taxon>
        <taxon>Paractinoplanes</taxon>
    </lineage>
</organism>
<comment type="caution">
    <text evidence="1">The sequence shown here is derived from an EMBL/GenBank/DDBJ whole genome shotgun (WGS) entry which is preliminary data.</text>
</comment>
<dbReference type="RefSeq" id="WP_253239286.1">
    <property type="nucleotide sequence ID" value="NZ_JAMYJR010000023.1"/>
</dbReference>
<reference evidence="1 2" key="1">
    <citation type="submission" date="2022-06" db="EMBL/GenBank/DDBJ databases">
        <title>New Species of the Genus Actinoplanes, ActinopZanes ferrugineus.</title>
        <authorList>
            <person name="Ding P."/>
        </authorList>
    </citation>
    <scope>NUCLEOTIDE SEQUENCE [LARGE SCALE GENOMIC DNA]</scope>
    <source>
        <strain evidence="1 2">TRM88003</strain>
    </source>
</reference>
<name>A0ABT1DRS3_9ACTN</name>
<protein>
    <submittedName>
        <fullName evidence="1">Uncharacterized protein</fullName>
    </submittedName>
</protein>
<sequence>MDDMTSIDAPAVRAMGVAVTEIGDQIAEAAAVIPGWEYQGQRAVDGSTLCADQMSLTAMYWQVTLDGLGGLVRDYGGELRTAAGDFVATDQSAADRIQVAGKPG</sequence>
<proteinExistence type="predicted"/>
<gene>
    <name evidence="1" type="ORF">M1L60_21690</name>
</gene>
<evidence type="ECO:0000313" key="1">
    <source>
        <dbReference type="EMBL" id="MCO8273208.1"/>
    </source>
</evidence>
<dbReference type="Proteomes" id="UP001523369">
    <property type="component" value="Unassembled WGS sequence"/>
</dbReference>
<evidence type="ECO:0000313" key="2">
    <source>
        <dbReference type="Proteomes" id="UP001523369"/>
    </source>
</evidence>